<proteinExistence type="inferred from homology"/>
<dbReference type="GO" id="GO:0005576">
    <property type="term" value="C:extracellular region"/>
    <property type="evidence" value="ECO:0007669"/>
    <property type="project" value="UniProtKB-SubCell"/>
</dbReference>
<keyword evidence="5 11" id="KW-0732">Signal</keyword>
<dbReference type="Pfam" id="PF04151">
    <property type="entry name" value="PPC"/>
    <property type="match status" value="1"/>
</dbReference>
<dbReference type="PATRIC" id="fig|1445510.3.peg.1662"/>
<dbReference type="RefSeq" id="WP_052830136.1">
    <property type="nucleotide sequence ID" value="NZ_CP007142.1"/>
</dbReference>
<organism evidence="14 15">
    <name type="scientific">Gynuella sunshinyii YC6258</name>
    <dbReference type="NCBI Taxonomy" id="1445510"/>
    <lineage>
        <taxon>Bacteria</taxon>
        <taxon>Pseudomonadati</taxon>
        <taxon>Pseudomonadota</taxon>
        <taxon>Gammaproteobacteria</taxon>
        <taxon>Oceanospirillales</taxon>
        <taxon>Saccharospirillaceae</taxon>
        <taxon>Gynuella</taxon>
    </lineage>
</organism>
<dbReference type="InterPro" id="IPR036852">
    <property type="entry name" value="Peptidase_S8/S53_dom_sf"/>
</dbReference>
<dbReference type="PANTHER" id="PTHR43806">
    <property type="entry name" value="PEPTIDASE S8"/>
    <property type="match status" value="1"/>
</dbReference>
<evidence type="ECO:0000256" key="5">
    <source>
        <dbReference type="ARBA" id="ARBA00022729"/>
    </source>
</evidence>
<feature type="active site" description="Charge relay system" evidence="9">
    <location>
        <position position="239"/>
    </location>
</feature>
<evidence type="ECO:0000256" key="1">
    <source>
        <dbReference type="ARBA" id="ARBA00004613"/>
    </source>
</evidence>
<evidence type="ECO:0000256" key="3">
    <source>
        <dbReference type="ARBA" id="ARBA00022525"/>
    </source>
</evidence>
<dbReference type="PROSITE" id="PS00138">
    <property type="entry name" value="SUBTILASE_SER"/>
    <property type="match status" value="1"/>
</dbReference>
<evidence type="ECO:0000256" key="2">
    <source>
        <dbReference type="ARBA" id="ARBA00011073"/>
    </source>
</evidence>
<evidence type="ECO:0000256" key="10">
    <source>
        <dbReference type="SAM" id="MobiDB-lite"/>
    </source>
</evidence>
<feature type="region of interest" description="Disordered" evidence="10">
    <location>
        <begin position="209"/>
        <end position="234"/>
    </location>
</feature>
<reference evidence="14 15" key="1">
    <citation type="submission" date="2014-01" db="EMBL/GenBank/DDBJ databases">
        <title>Full genme sequencing of cellulolytic bacterium Gynuella sunshinyii YC6258T gen. nov., sp. nov.</title>
        <authorList>
            <person name="Khan H."/>
            <person name="Chung E.J."/>
            <person name="Chung Y.R."/>
        </authorList>
    </citation>
    <scope>NUCLEOTIDE SEQUENCE [LARGE SCALE GENOMIC DNA]</scope>
    <source>
        <strain evidence="14 15">YC6258</strain>
    </source>
</reference>
<gene>
    <name evidence="14" type="ORF">YC6258_01699</name>
</gene>
<dbReference type="InterPro" id="IPR007280">
    <property type="entry name" value="Peptidase_C_arc/bac"/>
</dbReference>
<name>A0A0C5VGQ0_9GAMM</name>
<dbReference type="Gene3D" id="3.40.50.200">
    <property type="entry name" value="Peptidase S8/S53 domain"/>
    <property type="match status" value="1"/>
</dbReference>
<comment type="subcellular location">
    <subcellularLocation>
        <location evidence="1">Secreted</location>
    </subcellularLocation>
</comment>
<dbReference type="HOGENOM" id="CLU_011263_8_2_6"/>
<dbReference type="PRINTS" id="PR00723">
    <property type="entry name" value="SUBTILISIN"/>
</dbReference>
<dbReference type="Gene3D" id="2.60.120.380">
    <property type="match status" value="1"/>
</dbReference>
<keyword evidence="7 9" id="KW-0720">Serine protease</keyword>
<dbReference type="AlphaFoldDB" id="A0A0C5VGQ0"/>
<dbReference type="CDD" id="cd07496">
    <property type="entry name" value="Peptidases_S8_13"/>
    <property type="match status" value="1"/>
</dbReference>
<dbReference type="PROSITE" id="PS00137">
    <property type="entry name" value="SUBTILASE_HIS"/>
    <property type="match status" value="1"/>
</dbReference>
<dbReference type="FunFam" id="3.40.50.200:FF:000022">
    <property type="entry name" value="Extracellular protease"/>
    <property type="match status" value="1"/>
</dbReference>
<dbReference type="InterPro" id="IPR050131">
    <property type="entry name" value="Peptidase_S8_subtilisin-like"/>
</dbReference>
<evidence type="ECO:0000256" key="11">
    <source>
        <dbReference type="SAM" id="SignalP"/>
    </source>
</evidence>
<evidence type="ECO:0000313" key="14">
    <source>
        <dbReference type="EMBL" id="AJQ93747.1"/>
    </source>
</evidence>
<dbReference type="EMBL" id="CP007142">
    <property type="protein sequence ID" value="AJQ93747.1"/>
    <property type="molecule type" value="Genomic_DNA"/>
</dbReference>
<feature type="chain" id="PRO_5002183614" evidence="11">
    <location>
        <begin position="28"/>
        <end position="591"/>
    </location>
</feature>
<accession>A0A0C5VGQ0</accession>
<evidence type="ECO:0000313" key="15">
    <source>
        <dbReference type="Proteomes" id="UP000032266"/>
    </source>
</evidence>
<dbReference type="Proteomes" id="UP000032266">
    <property type="component" value="Chromosome"/>
</dbReference>
<dbReference type="PROSITE" id="PS51892">
    <property type="entry name" value="SUBTILASE"/>
    <property type="match status" value="1"/>
</dbReference>
<dbReference type="SUPFAM" id="SSF52743">
    <property type="entry name" value="Subtilisin-like"/>
    <property type="match status" value="1"/>
</dbReference>
<feature type="signal peptide" evidence="11">
    <location>
        <begin position="1"/>
        <end position="27"/>
    </location>
</feature>
<dbReference type="InterPro" id="IPR034176">
    <property type="entry name" value="Peptidases_S8_13"/>
</dbReference>
<keyword evidence="6 9" id="KW-0378">Hydrolase</keyword>
<dbReference type="GO" id="GO:0004252">
    <property type="term" value="F:serine-type endopeptidase activity"/>
    <property type="evidence" value="ECO:0007669"/>
    <property type="project" value="UniProtKB-UniRule"/>
</dbReference>
<evidence type="ECO:0000256" key="6">
    <source>
        <dbReference type="ARBA" id="ARBA00022801"/>
    </source>
</evidence>
<keyword evidence="15" id="KW-1185">Reference proteome</keyword>
<dbReference type="PANTHER" id="PTHR43806:SF11">
    <property type="entry name" value="CEREVISIN-RELATED"/>
    <property type="match status" value="1"/>
</dbReference>
<dbReference type="InterPro" id="IPR015500">
    <property type="entry name" value="Peptidase_S8_subtilisin-rel"/>
</dbReference>
<feature type="domain" description="Peptidase C-terminal archaeal/bacterial" evidence="13">
    <location>
        <begin position="510"/>
        <end position="576"/>
    </location>
</feature>
<comment type="similarity">
    <text evidence="2 9">Belongs to the peptidase S8 family.</text>
</comment>
<sequence length="591" mass="62683">MSIKIHGGLNCLMAAAAMFMTVTSVQAAGPDAQFADDGTFLSNRLIVKYKEPQNTVLNSSAIVEQLEAQQQEIKARVDQIAQEVGENLTLMRQLKTGASLIQTDELKNQYELKQLANKMMQDPAVEYAEPDILYHASMVPNDTRYQYQWNLQDTTGGMNMPSAWNLANGQGVVIAVLDTGYLPHADLIANLIIPGYDMIGDTEISADGNGRDSDALDPGSWAQPGVCAQGDNGHNSSWHGTHVSGIAAALANNGMGVAGVAYNARILPVRVLGTCDFGWMSDFADAVIWAAGGNVSGTPENLNPAQVINLSLGGSSPNGCSQTQQQAINQARALGATVVVAAGNANIDARTIEPANCSGVITVAATNADGGKASYSNYGSVIDLSAPGGDSGQGILSTLNGGQRYAEDQPYYEYYMGTSMATPHVSGVAALLYSVKPNITPDEVESILVSTARPFPANCSQCGSGIVDPTAALQVLLGQTQTSPDNVDDDVLSNGISKTDISVNLGEQVFYRVEVPSGVSTLDIYTEGGTGDIDLYVRYGMAPDNDSYDCRPYVYGNQERCSFNSPSSGVYYIMLDGYSRSRNVKLTAQYQ</sequence>
<dbReference type="STRING" id="1445510.YC6258_01699"/>
<dbReference type="Pfam" id="PF00082">
    <property type="entry name" value="Peptidase_S8"/>
    <property type="match status" value="1"/>
</dbReference>
<feature type="active site" description="Charge relay system" evidence="9">
    <location>
        <position position="178"/>
    </location>
</feature>
<dbReference type="InterPro" id="IPR000209">
    <property type="entry name" value="Peptidase_S8/S53_dom"/>
</dbReference>
<protein>
    <submittedName>
        <fullName evidence="14">Subtilisin-like serine protease</fullName>
    </submittedName>
</protein>
<dbReference type="GO" id="GO:0006508">
    <property type="term" value="P:proteolysis"/>
    <property type="evidence" value="ECO:0007669"/>
    <property type="project" value="UniProtKB-KW"/>
</dbReference>
<evidence type="ECO:0000259" key="13">
    <source>
        <dbReference type="Pfam" id="PF04151"/>
    </source>
</evidence>
<keyword evidence="4 9" id="KW-0645">Protease</keyword>
<evidence type="ECO:0000256" key="8">
    <source>
        <dbReference type="ARBA" id="ARBA00023145"/>
    </source>
</evidence>
<keyword evidence="8" id="KW-0865">Zymogen</keyword>
<feature type="active site" description="Charge relay system" evidence="9">
    <location>
        <position position="419"/>
    </location>
</feature>
<keyword evidence="3" id="KW-0964">Secreted</keyword>
<feature type="domain" description="Peptidase S8/S53" evidence="12">
    <location>
        <begin position="169"/>
        <end position="463"/>
    </location>
</feature>
<dbReference type="InterPro" id="IPR022398">
    <property type="entry name" value="Peptidase_S8_His-AS"/>
</dbReference>
<evidence type="ECO:0000259" key="12">
    <source>
        <dbReference type="Pfam" id="PF00082"/>
    </source>
</evidence>
<evidence type="ECO:0000256" key="7">
    <source>
        <dbReference type="ARBA" id="ARBA00022825"/>
    </source>
</evidence>
<dbReference type="KEGG" id="gsn:YC6258_01699"/>
<dbReference type="InterPro" id="IPR023828">
    <property type="entry name" value="Peptidase_S8_Ser-AS"/>
</dbReference>
<evidence type="ECO:0000256" key="4">
    <source>
        <dbReference type="ARBA" id="ARBA00022670"/>
    </source>
</evidence>
<evidence type="ECO:0000256" key="9">
    <source>
        <dbReference type="PROSITE-ProRule" id="PRU01240"/>
    </source>
</evidence>